<dbReference type="Pfam" id="PF03572">
    <property type="entry name" value="Peptidase_S41"/>
    <property type="match status" value="1"/>
</dbReference>
<evidence type="ECO:0000313" key="3">
    <source>
        <dbReference type="EMBL" id="MBB6227010.1"/>
    </source>
</evidence>
<dbReference type="GO" id="GO:0008236">
    <property type="term" value="F:serine-type peptidase activity"/>
    <property type="evidence" value="ECO:0007669"/>
    <property type="project" value="InterPro"/>
</dbReference>
<evidence type="ECO:0000256" key="1">
    <source>
        <dbReference type="SAM" id="SignalP"/>
    </source>
</evidence>
<evidence type="ECO:0000313" key="4">
    <source>
        <dbReference type="Proteomes" id="UP000538147"/>
    </source>
</evidence>
<keyword evidence="1" id="KW-0732">Signal</keyword>
<proteinExistence type="predicted"/>
<sequence>MRHLFLAAAVIVTVPAHAAYSPRVIAAEDASRDVALLRRALETVHPGLYRYTPRAGIDAAFARLEAAAAKPITELALHGEVARMLATIHCDHTKAEMSDALTRYRETEPTHLPLRFQLIEGRMIVVSNDAQVGAPPPGSEILTINGMTVPALLLKLAPLVAYDGSTDQAIAAKLADDGDLMGDDFNENWPALFGFADAWTIDWKPVGALKATTSTLRPATFAAWTGLKGPGARYRSEFYNSVTWRLSGKVARLQVDTFVNYRNPVQATAYLGGFFEAMAAAGTEHLILDLRNNGGGSEDVSVALGRYLMAKPFLWSKPVRYKAVRYGDLPQYFETWGDRAARFEPPMALFAQTPEGWFDRIPVARGAETTDEDSTMPQQPVAKGGFRGRLTILSGARNGSGATRTIAQLKEKAGAMIVGEDSAGSAEGPTSGAIFLLRLPASGMKVRIPEAWNRTDIAQFVPGKGVAVDVLVVPTLADFAGGRDRAVEVARGASPAVVDVAGLAAKALAGRWTGTLDYRDYGNDSRTTLPAMMASDGRSLDWTYDDGPGKIVRSADRWTFAADGRTLGIGGRGSGGGGEPEMWHVVEARTASDGGVTLVFDGEVLENGRKVIARKILTRNQATLRITKMTRVAGEPFVMRQSHELRAAPAAD</sequence>
<dbReference type="GO" id="GO:0006508">
    <property type="term" value="P:proteolysis"/>
    <property type="evidence" value="ECO:0007669"/>
    <property type="project" value="InterPro"/>
</dbReference>
<accession>A0A841L3L2</accession>
<keyword evidence="4" id="KW-1185">Reference proteome</keyword>
<dbReference type="SUPFAM" id="SSF52096">
    <property type="entry name" value="ClpP/crotonase"/>
    <property type="match status" value="1"/>
</dbReference>
<organism evidence="3 4">
    <name type="scientific">Polymorphobacter multimanifer</name>
    <dbReference type="NCBI Taxonomy" id="1070431"/>
    <lineage>
        <taxon>Bacteria</taxon>
        <taxon>Pseudomonadati</taxon>
        <taxon>Pseudomonadota</taxon>
        <taxon>Alphaproteobacteria</taxon>
        <taxon>Sphingomonadales</taxon>
        <taxon>Sphingosinicellaceae</taxon>
        <taxon>Polymorphobacter</taxon>
    </lineage>
</organism>
<gene>
    <name evidence="3" type="ORF">FHS79_001172</name>
</gene>
<reference evidence="3 4" key="1">
    <citation type="submission" date="2020-08" db="EMBL/GenBank/DDBJ databases">
        <title>Genomic Encyclopedia of Type Strains, Phase IV (KMG-IV): sequencing the most valuable type-strain genomes for metagenomic binning, comparative biology and taxonomic classification.</title>
        <authorList>
            <person name="Goeker M."/>
        </authorList>
    </citation>
    <scope>NUCLEOTIDE SEQUENCE [LARGE SCALE GENOMIC DNA]</scope>
    <source>
        <strain evidence="3 4">DSM 102189</strain>
    </source>
</reference>
<protein>
    <recommendedName>
        <fullName evidence="2">Tail specific protease domain-containing protein</fullName>
    </recommendedName>
</protein>
<feature type="signal peptide" evidence="1">
    <location>
        <begin position="1"/>
        <end position="18"/>
    </location>
</feature>
<dbReference type="Proteomes" id="UP000538147">
    <property type="component" value="Unassembled WGS sequence"/>
</dbReference>
<dbReference type="EMBL" id="JACIIV010000007">
    <property type="protein sequence ID" value="MBB6227010.1"/>
    <property type="molecule type" value="Genomic_DNA"/>
</dbReference>
<dbReference type="AlphaFoldDB" id="A0A841L3L2"/>
<feature type="chain" id="PRO_5032774368" description="Tail specific protease domain-containing protein" evidence="1">
    <location>
        <begin position="19"/>
        <end position="652"/>
    </location>
</feature>
<feature type="domain" description="Tail specific protease" evidence="2">
    <location>
        <begin position="250"/>
        <end position="470"/>
    </location>
</feature>
<dbReference type="InterPro" id="IPR029045">
    <property type="entry name" value="ClpP/crotonase-like_dom_sf"/>
</dbReference>
<name>A0A841L3L2_9SPHN</name>
<comment type="caution">
    <text evidence="3">The sequence shown here is derived from an EMBL/GenBank/DDBJ whole genome shotgun (WGS) entry which is preliminary data.</text>
</comment>
<dbReference type="RefSeq" id="WP_184196776.1">
    <property type="nucleotide sequence ID" value="NZ_JACIIV010000007.1"/>
</dbReference>
<evidence type="ECO:0000259" key="2">
    <source>
        <dbReference type="Pfam" id="PF03572"/>
    </source>
</evidence>
<dbReference type="InterPro" id="IPR005151">
    <property type="entry name" value="Tail-specific_protease"/>
</dbReference>
<dbReference type="Gene3D" id="3.90.226.10">
    <property type="entry name" value="2-enoyl-CoA Hydratase, Chain A, domain 1"/>
    <property type="match status" value="1"/>
</dbReference>